<evidence type="ECO:0000313" key="1">
    <source>
        <dbReference type="EMBL" id="KTF05716.1"/>
    </source>
</evidence>
<organism evidence="1">
    <name type="scientific">marine sediment metagenome</name>
    <dbReference type="NCBI Taxonomy" id="412755"/>
    <lineage>
        <taxon>unclassified sequences</taxon>
        <taxon>metagenomes</taxon>
        <taxon>ecological metagenomes</taxon>
    </lineage>
</organism>
<protein>
    <submittedName>
        <fullName evidence="1">Uncharacterized protein</fullName>
    </submittedName>
</protein>
<feature type="non-terminal residue" evidence="1">
    <location>
        <position position="81"/>
    </location>
</feature>
<gene>
    <name evidence="1" type="ORF">MGSAQ_002790</name>
</gene>
<proteinExistence type="predicted"/>
<reference evidence="1" key="1">
    <citation type="submission" date="2013-11" db="EMBL/GenBank/DDBJ databases">
        <title>Microbial diversity, functional groups and degradation webs in Northern and Southern Mediterranean and Red Sea marine crude oil polluted sites.</title>
        <authorList>
            <person name="Daffonchio D."/>
            <person name="Mapelli F."/>
            <person name="Ferrer M."/>
            <person name="Richter M."/>
            <person name="Cherif A."/>
            <person name="Malkawi H.I."/>
            <person name="Yakimov M.M."/>
            <person name="Abdel-Fattah Y.R."/>
            <person name="Blaghen M."/>
            <person name="Golyshin P.N."/>
            <person name="Kalogerakis N."/>
            <person name="Boon N."/>
            <person name="Magagnini M."/>
            <person name="Fava F."/>
        </authorList>
    </citation>
    <scope>NUCLEOTIDE SEQUENCE</scope>
</reference>
<accession>A0A1B6NQI9</accession>
<dbReference type="AlphaFoldDB" id="A0A1B6NQI9"/>
<comment type="caution">
    <text evidence="1">The sequence shown here is derived from an EMBL/GenBank/DDBJ whole genome shotgun (WGS) entry which is preliminary data.</text>
</comment>
<sequence length="81" mass="8722">MNKDGGSNVGGNSSTTLQLQAGLMHIESGVFGVATYQMEEADDAIVGSGDDTDAYYFKAGIRKQFNRFGDSAFYAEYASYN</sequence>
<dbReference type="EMBL" id="AYSL01001613">
    <property type="protein sequence ID" value="KTF05716.1"/>
    <property type="molecule type" value="Genomic_DNA"/>
</dbReference>
<name>A0A1B6NQI9_9ZZZZ</name>